<accession>A0ABR8N8W1</accession>
<name>A0ABR8N8W1_9ACTN</name>
<dbReference type="PANTHER" id="PTHR44688">
    <property type="entry name" value="DNA-BINDING TRANSCRIPTIONAL ACTIVATOR DEVR_DOSR"/>
    <property type="match status" value="1"/>
</dbReference>
<gene>
    <name evidence="5" type="ORF">IEZ26_03435</name>
</gene>
<keyword evidence="1" id="KW-0805">Transcription regulation</keyword>
<dbReference type="PRINTS" id="PR00038">
    <property type="entry name" value="HTHLUXR"/>
</dbReference>
<evidence type="ECO:0000256" key="3">
    <source>
        <dbReference type="ARBA" id="ARBA00023163"/>
    </source>
</evidence>
<dbReference type="Proteomes" id="UP000618818">
    <property type="component" value="Unassembled WGS sequence"/>
</dbReference>
<evidence type="ECO:0000256" key="2">
    <source>
        <dbReference type="ARBA" id="ARBA00023125"/>
    </source>
</evidence>
<dbReference type="PANTHER" id="PTHR44688:SF16">
    <property type="entry name" value="DNA-BINDING TRANSCRIPTIONAL ACTIVATOR DEVR_DOSR"/>
    <property type="match status" value="1"/>
</dbReference>
<dbReference type="InterPro" id="IPR000792">
    <property type="entry name" value="Tscrpt_reg_LuxR_C"/>
</dbReference>
<dbReference type="InterPro" id="IPR036388">
    <property type="entry name" value="WH-like_DNA-bd_sf"/>
</dbReference>
<organism evidence="5 6">
    <name type="scientific">Nocardioides cavernae</name>
    <dbReference type="NCBI Taxonomy" id="1921566"/>
    <lineage>
        <taxon>Bacteria</taxon>
        <taxon>Bacillati</taxon>
        <taxon>Actinomycetota</taxon>
        <taxon>Actinomycetes</taxon>
        <taxon>Propionibacteriales</taxon>
        <taxon>Nocardioidaceae</taxon>
        <taxon>Nocardioides</taxon>
    </lineage>
</organism>
<dbReference type="InterPro" id="IPR016032">
    <property type="entry name" value="Sig_transdc_resp-reg_C-effctor"/>
</dbReference>
<proteinExistence type="predicted"/>
<dbReference type="EMBL" id="JACXYZ010000001">
    <property type="protein sequence ID" value="MBD3923661.1"/>
    <property type="molecule type" value="Genomic_DNA"/>
</dbReference>
<keyword evidence="3" id="KW-0804">Transcription</keyword>
<dbReference type="RefSeq" id="WP_191193510.1">
    <property type="nucleotide sequence ID" value="NZ_JACXYZ010000001.1"/>
</dbReference>
<keyword evidence="2" id="KW-0238">DNA-binding</keyword>
<sequence length="235" mass="25751">MPRLDLNDREQWALRDLLATEPCPGSPLPTRHVLELLSVLIHADEVGAIYQDGSYAVTDGISLGGMPGVDRTLPQATPGPHYLGILHWGAHPVAAQACLGGLRGRQDRLSIGFRNGAHGVVQVALDRWNGPFDDRDVAMLQMLAPLLARLSRERLTPQLPTSLTTQERRVLSHVAAGRSNAEIAEALFVAPSTVRKHLENTYRKLGVTNRVAAVARLQGRDLPDIDLRERLARLN</sequence>
<protein>
    <recommendedName>
        <fullName evidence="4">HTH luxR-type domain-containing protein</fullName>
    </recommendedName>
</protein>
<dbReference type="SUPFAM" id="SSF46894">
    <property type="entry name" value="C-terminal effector domain of the bipartite response regulators"/>
    <property type="match status" value="1"/>
</dbReference>
<reference evidence="5 6" key="1">
    <citation type="submission" date="2020-09" db="EMBL/GenBank/DDBJ databases">
        <title>novel species in genus Nocardioides.</title>
        <authorList>
            <person name="Zhang G."/>
        </authorList>
    </citation>
    <scope>NUCLEOTIDE SEQUENCE [LARGE SCALE GENOMIC DNA]</scope>
    <source>
        <strain evidence="5 6">KCTC 39551</strain>
    </source>
</reference>
<comment type="caution">
    <text evidence="5">The sequence shown here is derived from an EMBL/GenBank/DDBJ whole genome shotgun (WGS) entry which is preliminary data.</text>
</comment>
<evidence type="ECO:0000313" key="5">
    <source>
        <dbReference type="EMBL" id="MBD3923661.1"/>
    </source>
</evidence>
<evidence type="ECO:0000256" key="1">
    <source>
        <dbReference type="ARBA" id="ARBA00023015"/>
    </source>
</evidence>
<feature type="domain" description="HTH luxR-type" evidence="4">
    <location>
        <begin position="156"/>
        <end position="221"/>
    </location>
</feature>
<evidence type="ECO:0000313" key="6">
    <source>
        <dbReference type="Proteomes" id="UP000618818"/>
    </source>
</evidence>
<dbReference type="SMART" id="SM00421">
    <property type="entry name" value="HTH_LUXR"/>
    <property type="match status" value="1"/>
</dbReference>
<dbReference type="PROSITE" id="PS50043">
    <property type="entry name" value="HTH_LUXR_2"/>
    <property type="match status" value="1"/>
</dbReference>
<dbReference type="Gene3D" id="1.10.10.10">
    <property type="entry name" value="Winged helix-like DNA-binding domain superfamily/Winged helix DNA-binding domain"/>
    <property type="match status" value="1"/>
</dbReference>
<evidence type="ECO:0000259" key="4">
    <source>
        <dbReference type="PROSITE" id="PS50043"/>
    </source>
</evidence>
<dbReference type="Pfam" id="PF00196">
    <property type="entry name" value="GerE"/>
    <property type="match status" value="1"/>
</dbReference>
<keyword evidence="6" id="KW-1185">Reference proteome</keyword>
<dbReference type="CDD" id="cd06170">
    <property type="entry name" value="LuxR_C_like"/>
    <property type="match status" value="1"/>
</dbReference>
<dbReference type="PROSITE" id="PS00622">
    <property type="entry name" value="HTH_LUXR_1"/>
    <property type="match status" value="1"/>
</dbReference>